<dbReference type="PROSITE" id="PS00122">
    <property type="entry name" value="CARBOXYLESTERASE_B_1"/>
    <property type="match status" value="1"/>
</dbReference>
<dbReference type="KEGG" id="clia:C3E79_08075"/>
<dbReference type="PANTHER" id="PTHR11559">
    <property type="entry name" value="CARBOXYLESTERASE"/>
    <property type="match status" value="1"/>
</dbReference>
<gene>
    <name evidence="4" type="ORF">C3E79_08075</name>
</gene>
<dbReference type="GO" id="GO:0016787">
    <property type="term" value="F:hydrolase activity"/>
    <property type="evidence" value="ECO:0007669"/>
    <property type="project" value="UniProtKB-KW"/>
</dbReference>
<dbReference type="EC" id="3.1.1.-" evidence="3"/>
<proteinExistence type="inferred from homology"/>
<dbReference type="InterPro" id="IPR050309">
    <property type="entry name" value="Type-B_Carboxylest/Lipase"/>
</dbReference>
<dbReference type="InterPro" id="IPR029058">
    <property type="entry name" value="AB_hydrolase_fold"/>
</dbReference>
<dbReference type="Proteomes" id="UP000244754">
    <property type="component" value="Chromosome"/>
</dbReference>
<sequence length="498" mass="51975">MTTIHVAGATIHGTEVEAFGTTVNAFYGIPYAQAPVGTRRFLAPTPATLPAEFHATAYGPTAAQKQYPDAALALMDNPIIEGENSLNLNIWTPDTAGCAPVYVYIHGGAYRNGSGAGETISGTSFAANGIVTVTLNYRLGAEGGIQLADGTSNNMLRDQIAALTWVRDNIAAFGGNPDHVVVGGESAGAMSIGALLSSPQAKGLFHAAIMESGATHNVVSQKAALAAGERFAEVVGKEPTAAALGELSEEEVLAASASVEAELGASADTARYADLAANSMTWQPSVDGDVLPRHPLDALAAGEALDVPVLIGTNQDEGTLFVAGLGRYTSATEEILHAAVVASGAANPDKVVELSTSPDNPHAGESLTTFVDMWKFQLPLHAFLEGRAGYDSPTYRYKFTWRSEKFGGALGSFHTVELPFVFNTVATESGKRILGEGLPAAVSKAAHGAWVSFIKTFDPGWSPYNSGDTTTTGVFDANGLHIEADLDKDTFTAWQGQR</sequence>
<reference evidence="5" key="1">
    <citation type="submission" date="2018-01" db="EMBL/GenBank/DDBJ databases">
        <authorList>
            <person name="Li J."/>
        </authorList>
    </citation>
    <scope>NUCLEOTIDE SEQUENCE [LARGE SCALE GENOMIC DNA]</scope>
    <source>
        <strain evidence="5">2184</strain>
    </source>
</reference>
<evidence type="ECO:0000313" key="5">
    <source>
        <dbReference type="Proteomes" id="UP000244754"/>
    </source>
</evidence>
<dbReference type="OrthoDB" id="3199405at2"/>
<accession>A0A2S0WF77</accession>
<protein>
    <recommendedName>
        <fullName evidence="3">Carboxylic ester hydrolase</fullName>
        <ecNumber evidence="3">3.1.1.-</ecNumber>
    </recommendedName>
</protein>
<name>A0A2S0WF77_9CORY</name>
<evidence type="ECO:0000256" key="1">
    <source>
        <dbReference type="ARBA" id="ARBA00005964"/>
    </source>
</evidence>
<dbReference type="InterPro" id="IPR002018">
    <property type="entry name" value="CarbesteraseB"/>
</dbReference>
<dbReference type="Gene3D" id="3.40.50.1820">
    <property type="entry name" value="alpha/beta hydrolase"/>
    <property type="match status" value="1"/>
</dbReference>
<dbReference type="AlphaFoldDB" id="A0A2S0WF77"/>
<keyword evidence="2 3" id="KW-0378">Hydrolase</keyword>
<dbReference type="SUPFAM" id="SSF53474">
    <property type="entry name" value="alpha/beta-Hydrolases"/>
    <property type="match status" value="1"/>
</dbReference>
<organism evidence="4 5">
    <name type="scientific">Corynebacterium liangguodongii</name>
    <dbReference type="NCBI Taxonomy" id="2079535"/>
    <lineage>
        <taxon>Bacteria</taxon>
        <taxon>Bacillati</taxon>
        <taxon>Actinomycetota</taxon>
        <taxon>Actinomycetes</taxon>
        <taxon>Mycobacteriales</taxon>
        <taxon>Corynebacteriaceae</taxon>
        <taxon>Corynebacterium</taxon>
    </lineage>
</organism>
<dbReference type="EMBL" id="CP026948">
    <property type="protein sequence ID" value="AWB84443.1"/>
    <property type="molecule type" value="Genomic_DNA"/>
</dbReference>
<dbReference type="RefSeq" id="WP_108404452.1">
    <property type="nucleotide sequence ID" value="NZ_CP026948.1"/>
</dbReference>
<dbReference type="InterPro" id="IPR019826">
    <property type="entry name" value="Carboxylesterase_B_AS"/>
</dbReference>
<evidence type="ECO:0000256" key="3">
    <source>
        <dbReference type="RuleBase" id="RU361235"/>
    </source>
</evidence>
<comment type="similarity">
    <text evidence="1 3">Belongs to the type-B carboxylesterase/lipase family.</text>
</comment>
<evidence type="ECO:0000313" key="4">
    <source>
        <dbReference type="EMBL" id="AWB84443.1"/>
    </source>
</evidence>
<evidence type="ECO:0000256" key="2">
    <source>
        <dbReference type="ARBA" id="ARBA00022801"/>
    </source>
</evidence>
<dbReference type="Pfam" id="PF00135">
    <property type="entry name" value="COesterase"/>
    <property type="match status" value="1"/>
</dbReference>
<keyword evidence="5" id="KW-1185">Reference proteome</keyword>